<dbReference type="OrthoDB" id="9790504at2"/>
<feature type="transmembrane region" description="Helical" evidence="1">
    <location>
        <begin position="46"/>
        <end position="67"/>
    </location>
</feature>
<keyword evidence="1" id="KW-0472">Membrane</keyword>
<feature type="transmembrane region" description="Helical" evidence="1">
    <location>
        <begin position="116"/>
        <end position="137"/>
    </location>
</feature>
<feature type="transmembrane region" description="Helical" evidence="1">
    <location>
        <begin position="6"/>
        <end position="34"/>
    </location>
</feature>
<organism evidence="2 3">
    <name type="scientific">Halalkalibacter okhensis</name>
    <dbReference type="NCBI Taxonomy" id="333138"/>
    <lineage>
        <taxon>Bacteria</taxon>
        <taxon>Bacillati</taxon>
        <taxon>Bacillota</taxon>
        <taxon>Bacilli</taxon>
        <taxon>Bacillales</taxon>
        <taxon>Bacillaceae</taxon>
        <taxon>Halalkalibacter</taxon>
    </lineage>
</organism>
<dbReference type="STRING" id="333138.LQ50_25395"/>
<evidence type="ECO:0000313" key="3">
    <source>
        <dbReference type="Proteomes" id="UP000030832"/>
    </source>
</evidence>
<name>A0A0B0I5R9_9BACI</name>
<gene>
    <name evidence="2" type="ORF">LQ50_25395</name>
</gene>
<feature type="transmembrane region" description="Helical" evidence="1">
    <location>
        <begin position="79"/>
        <end position="104"/>
    </location>
</feature>
<accession>A0A0B0I5R9</accession>
<dbReference type="InterPro" id="IPR020144">
    <property type="entry name" value="SpoVAB"/>
</dbReference>
<keyword evidence="1" id="KW-0812">Transmembrane</keyword>
<evidence type="ECO:0000256" key="1">
    <source>
        <dbReference type="SAM" id="Phobius"/>
    </source>
</evidence>
<comment type="caution">
    <text evidence="2">The sequence shown here is derived from an EMBL/GenBank/DDBJ whole genome shotgun (WGS) entry which is preliminary data.</text>
</comment>
<keyword evidence="3" id="KW-1185">Reference proteome</keyword>
<protein>
    <submittedName>
        <fullName evidence="2">Stage V sporulation protein AB</fullName>
    </submittedName>
</protein>
<dbReference type="AlphaFoldDB" id="A0A0B0I5R9"/>
<dbReference type="Pfam" id="PF13782">
    <property type="entry name" value="SpoVAB"/>
    <property type="match status" value="1"/>
</dbReference>
<sequence>MNLAKGALLIVTGFAEGLVLGAGTVAFLTVLGVIQRLIKMTRTYQYLHTYQWAVILGSLCWTVFAQLDLRFYLPSASAAVFGVFSGMFVGMLAAALAEVLNVLPLLAKRIGVVDKVMWLLSAIISGKVVASLVYWLILSP</sequence>
<keyword evidence="1" id="KW-1133">Transmembrane helix</keyword>
<proteinExistence type="predicted"/>
<dbReference type="EMBL" id="JRJU01000072">
    <property type="protein sequence ID" value="KHF37783.1"/>
    <property type="molecule type" value="Genomic_DNA"/>
</dbReference>
<dbReference type="Proteomes" id="UP000030832">
    <property type="component" value="Unassembled WGS sequence"/>
</dbReference>
<reference evidence="2 3" key="1">
    <citation type="submission" date="2014-09" db="EMBL/GenBank/DDBJ databases">
        <title>Genome sequencing and annotation of Bacillus Okhensis strain Kh10-101T.</title>
        <authorList>
            <person name="Prakash J.S."/>
        </authorList>
    </citation>
    <scope>NUCLEOTIDE SEQUENCE [LARGE SCALE GENOMIC DNA]</scope>
    <source>
        <strain evidence="3">Kh10-101T</strain>
    </source>
</reference>
<dbReference type="eggNOG" id="ENOG503152T">
    <property type="taxonomic scope" value="Bacteria"/>
</dbReference>
<dbReference type="RefSeq" id="WP_034634161.1">
    <property type="nucleotide sequence ID" value="NZ_JRJU01000072.1"/>
</dbReference>
<evidence type="ECO:0000313" key="2">
    <source>
        <dbReference type="EMBL" id="KHF37783.1"/>
    </source>
</evidence>